<reference evidence="2 3" key="1">
    <citation type="submission" date="2020-03" db="EMBL/GenBank/DDBJ databases">
        <title>Whole genome shotgun sequence of Phytohabitans rumicis NBRC 108638.</title>
        <authorList>
            <person name="Komaki H."/>
            <person name="Tamura T."/>
        </authorList>
    </citation>
    <scope>NUCLEOTIDE SEQUENCE [LARGE SCALE GENOMIC DNA]</scope>
    <source>
        <strain evidence="2 3">NBRC 108638</strain>
    </source>
</reference>
<evidence type="ECO:0000259" key="1">
    <source>
        <dbReference type="Pfam" id="PF25342"/>
    </source>
</evidence>
<dbReference type="Proteomes" id="UP000482960">
    <property type="component" value="Unassembled WGS sequence"/>
</dbReference>
<gene>
    <name evidence="2" type="ORF">Prum_007660</name>
</gene>
<dbReference type="CDD" id="cd22997">
    <property type="entry name" value="GT_LH"/>
    <property type="match status" value="1"/>
</dbReference>
<reference evidence="2 3" key="2">
    <citation type="submission" date="2020-03" db="EMBL/GenBank/DDBJ databases">
        <authorList>
            <person name="Ichikawa N."/>
            <person name="Kimura A."/>
            <person name="Kitahashi Y."/>
            <person name="Uohara A."/>
        </authorList>
    </citation>
    <scope>NUCLEOTIDE SEQUENCE [LARGE SCALE GENOMIC DNA]</scope>
    <source>
        <strain evidence="2 3">NBRC 108638</strain>
    </source>
</reference>
<organism evidence="2 3">
    <name type="scientific">Phytohabitans rumicis</name>
    <dbReference type="NCBI Taxonomy" id="1076125"/>
    <lineage>
        <taxon>Bacteria</taxon>
        <taxon>Bacillati</taxon>
        <taxon>Actinomycetota</taxon>
        <taxon>Actinomycetes</taxon>
        <taxon>Micromonosporales</taxon>
        <taxon>Micromonosporaceae</taxon>
    </lineage>
</organism>
<accession>A0A6V8KTI7</accession>
<proteinExistence type="predicted"/>
<sequence>MKVVTIATDLENTFLRRLLVPSCHAFGMDLVVLNPKTSPFGLADKRAALAGYLSTVRDSDELVLFTDGYDALFIRDERHIMAAYASFSEPVVFSAEVNPWPLGIVGLALHDGPPVGRFPYLNSGGFIGPARMLHALITRYPEPPTGRFELLRQLRAHGYDTDRRFGWSDQYHWTLVRLLERETTGVDHDARLFECYAPPVPDVNFREIMREVEDFRARGRESDSYQRERTRLAERLQVPSGAAHIHFASPVTKAVAEDLLHEGQLPGWLIGHLSTAMPPAQVLPV</sequence>
<keyword evidence="3" id="KW-1185">Reference proteome</keyword>
<dbReference type="AlphaFoldDB" id="A0A6V8KTI7"/>
<evidence type="ECO:0000313" key="2">
    <source>
        <dbReference type="EMBL" id="GFJ87124.1"/>
    </source>
</evidence>
<feature type="domain" description="PLOD1-3-like GT" evidence="1">
    <location>
        <begin position="2"/>
        <end position="139"/>
    </location>
</feature>
<name>A0A6V8KTI7_9ACTN</name>
<dbReference type="Pfam" id="PF25342">
    <property type="entry name" value="GT_PLOD"/>
    <property type="match status" value="1"/>
</dbReference>
<dbReference type="EMBL" id="BLPG01000001">
    <property type="protein sequence ID" value="GFJ87124.1"/>
    <property type="molecule type" value="Genomic_DNA"/>
</dbReference>
<dbReference type="InterPro" id="IPR057589">
    <property type="entry name" value="GT_PLOD"/>
</dbReference>
<protein>
    <recommendedName>
        <fullName evidence="1">PLOD1-3-like GT domain-containing protein</fullName>
    </recommendedName>
</protein>
<evidence type="ECO:0000313" key="3">
    <source>
        <dbReference type="Proteomes" id="UP000482960"/>
    </source>
</evidence>
<comment type="caution">
    <text evidence="2">The sequence shown here is derived from an EMBL/GenBank/DDBJ whole genome shotgun (WGS) entry which is preliminary data.</text>
</comment>